<evidence type="ECO:0000256" key="1">
    <source>
        <dbReference type="SAM" id="MobiDB-lite"/>
    </source>
</evidence>
<protein>
    <submittedName>
        <fullName evidence="2">Uncharacterized protein</fullName>
    </submittedName>
</protein>
<dbReference type="EMBL" id="ML993611">
    <property type="protein sequence ID" value="KAF2162929.1"/>
    <property type="molecule type" value="Genomic_DNA"/>
</dbReference>
<dbReference type="RefSeq" id="XP_033663818.1">
    <property type="nucleotide sequence ID" value="XM_033808266.1"/>
</dbReference>
<sequence length="328" mass="36149">MAKRKAESDLDEGARREPKQRAVYGPFKRIQKPTKDVRENNSSEKRTRRVDQPIVIDLTGPDTLDAATDQGDEVHGSHGSASQSRSGIRPVSNLNPAPGPSFITGRRRGERTGGPAQGIAGRHRQSRTGRTSAKKSNARGGNGTRVVVNTQIQQNLSSMIPRATVASESQHTAQAPPSVSRDRTKPRGQESREYADLSTDGPLVYVDVTEDEARELVDLPPKKKGYVDLLDRDHHPSTQVRPAQTNDTGGHSTAGRSDPVQATADSLDLDSLRNNVAFQQLRENVRNQRQTLEAALENPQLLQLGWEFPEETRRLLTEPRGEVSKRID</sequence>
<feature type="region of interest" description="Disordered" evidence="1">
    <location>
        <begin position="1"/>
        <end position="146"/>
    </location>
</feature>
<feature type="compositionally biased region" description="Polar residues" evidence="1">
    <location>
        <begin position="166"/>
        <end position="177"/>
    </location>
</feature>
<reference evidence="2" key="1">
    <citation type="journal article" date="2020" name="Stud. Mycol.">
        <title>101 Dothideomycetes genomes: a test case for predicting lifestyles and emergence of pathogens.</title>
        <authorList>
            <person name="Haridas S."/>
            <person name="Albert R."/>
            <person name="Binder M."/>
            <person name="Bloem J."/>
            <person name="Labutti K."/>
            <person name="Salamov A."/>
            <person name="Andreopoulos B."/>
            <person name="Baker S."/>
            <person name="Barry K."/>
            <person name="Bills G."/>
            <person name="Bluhm B."/>
            <person name="Cannon C."/>
            <person name="Castanera R."/>
            <person name="Culley D."/>
            <person name="Daum C."/>
            <person name="Ezra D."/>
            <person name="Gonzalez J."/>
            <person name="Henrissat B."/>
            <person name="Kuo A."/>
            <person name="Liang C."/>
            <person name="Lipzen A."/>
            <person name="Lutzoni F."/>
            <person name="Magnuson J."/>
            <person name="Mondo S."/>
            <person name="Nolan M."/>
            <person name="Ohm R."/>
            <person name="Pangilinan J."/>
            <person name="Park H.-J."/>
            <person name="Ramirez L."/>
            <person name="Alfaro M."/>
            <person name="Sun H."/>
            <person name="Tritt A."/>
            <person name="Yoshinaga Y."/>
            <person name="Zwiers L.-H."/>
            <person name="Turgeon B."/>
            <person name="Goodwin S."/>
            <person name="Spatafora J."/>
            <person name="Crous P."/>
            <person name="Grigoriev I."/>
        </authorList>
    </citation>
    <scope>NUCLEOTIDE SEQUENCE</scope>
    <source>
        <strain evidence="2">ATCC 36951</strain>
    </source>
</reference>
<dbReference type="GeneID" id="54561538"/>
<evidence type="ECO:0000313" key="2">
    <source>
        <dbReference type="EMBL" id="KAF2162929.1"/>
    </source>
</evidence>
<feature type="compositionally biased region" description="Polar residues" evidence="1">
    <location>
        <begin position="237"/>
        <end position="255"/>
    </location>
</feature>
<feature type="compositionally biased region" description="Basic and acidic residues" evidence="1">
    <location>
        <begin position="33"/>
        <end position="51"/>
    </location>
</feature>
<dbReference type="Proteomes" id="UP000799537">
    <property type="component" value="Unassembled WGS sequence"/>
</dbReference>
<dbReference type="AlphaFoldDB" id="A0A6A6CB97"/>
<feature type="compositionally biased region" description="Basic and acidic residues" evidence="1">
    <location>
        <begin position="180"/>
        <end position="195"/>
    </location>
</feature>
<evidence type="ECO:0000313" key="3">
    <source>
        <dbReference type="Proteomes" id="UP000799537"/>
    </source>
</evidence>
<organism evidence="2 3">
    <name type="scientific">Zasmidium cellare ATCC 36951</name>
    <dbReference type="NCBI Taxonomy" id="1080233"/>
    <lineage>
        <taxon>Eukaryota</taxon>
        <taxon>Fungi</taxon>
        <taxon>Dikarya</taxon>
        <taxon>Ascomycota</taxon>
        <taxon>Pezizomycotina</taxon>
        <taxon>Dothideomycetes</taxon>
        <taxon>Dothideomycetidae</taxon>
        <taxon>Mycosphaerellales</taxon>
        <taxon>Mycosphaerellaceae</taxon>
        <taxon>Zasmidium</taxon>
    </lineage>
</organism>
<feature type="compositionally biased region" description="Basic and acidic residues" evidence="1">
    <location>
        <begin position="1"/>
        <end position="20"/>
    </location>
</feature>
<feature type="compositionally biased region" description="Basic residues" evidence="1">
    <location>
        <begin position="121"/>
        <end position="137"/>
    </location>
</feature>
<feature type="region of interest" description="Disordered" evidence="1">
    <location>
        <begin position="234"/>
        <end position="260"/>
    </location>
</feature>
<keyword evidence="3" id="KW-1185">Reference proteome</keyword>
<proteinExistence type="predicted"/>
<name>A0A6A6CB97_ZASCE</name>
<accession>A0A6A6CB97</accession>
<feature type="region of interest" description="Disordered" evidence="1">
    <location>
        <begin position="158"/>
        <end position="199"/>
    </location>
</feature>
<gene>
    <name evidence="2" type="ORF">M409DRAFT_26782</name>
</gene>